<name>A0A2T3JH25_9GAMM</name>
<dbReference type="Proteomes" id="UP000240987">
    <property type="component" value="Unassembled WGS sequence"/>
</dbReference>
<protein>
    <submittedName>
        <fullName evidence="1">Uncharacterized protein</fullName>
    </submittedName>
</protein>
<evidence type="ECO:0000313" key="1">
    <source>
        <dbReference type="EMBL" id="PSU48267.1"/>
    </source>
</evidence>
<dbReference type="AlphaFoldDB" id="A0A2T3JH25"/>
<comment type="caution">
    <text evidence="1">The sequence shown here is derived from an EMBL/GenBank/DDBJ whole genome shotgun (WGS) entry which is preliminary data.</text>
</comment>
<dbReference type="RefSeq" id="WP_107242874.1">
    <property type="nucleotide sequence ID" value="NZ_PYMJ01000010.1"/>
</dbReference>
<organism evidence="1 2">
    <name type="scientific">Photobacterium frigidiphilum</name>
    <dbReference type="NCBI Taxonomy" id="264736"/>
    <lineage>
        <taxon>Bacteria</taxon>
        <taxon>Pseudomonadati</taxon>
        <taxon>Pseudomonadota</taxon>
        <taxon>Gammaproteobacteria</taxon>
        <taxon>Vibrionales</taxon>
        <taxon>Vibrionaceae</taxon>
        <taxon>Photobacterium</taxon>
    </lineage>
</organism>
<gene>
    <name evidence="1" type="ORF">C9J12_11635</name>
</gene>
<sequence length="234" mass="25320">MSFKQLMQPRQRNQFQIMGEFLYVEACNDKVLLQTERGEYRLQQGAQIIDDNLSGLVTIENLGEAGNVEILYGFGRYVPPIDGKSVTVSQMPPVQVSELPAMQLAENQQVAISTLPEMVLAENQQLAISQLPKVQLETGQRVNIYATNPVLTKPVGGASIDSQVLTIASGLAVLAANSLRCHVLLKASVTNVGVVTIGNGFTLSAGEKQRIDSFGGLSFSGTDDDTIEIIEVIR</sequence>
<keyword evidence="2" id="KW-1185">Reference proteome</keyword>
<reference evidence="1 2" key="1">
    <citation type="submission" date="2018-01" db="EMBL/GenBank/DDBJ databases">
        <title>Whole genome sequencing of Histamine producing bacteria.</title>
        <authorList>
            <person name="Butler K."/>
        </authorList>
    </citation>
    <scope>NUCLEOTIDE SEQUENCE [LARGE SCALE GENOMIC DNA]</scope>
    <source>
        <strain evidence="1 2">JCM 12947</strain>
    </source>
</reference>
<proteinExistence type="predicted"/>
<dbReference type="EMBL" id="PYMJ01000010">
    <property type="protein sequence ID" value="PSU48267.1"/>
    <property type="molecule type" value="Genomic_DNA"/>
</dbReference>
<evidence type="ECO:0000313" key="2">
    <source>
        <dbReference type="Proteomes" id="UP000240987"/>
    </source>
</evidence>
<accession>A0A2T3JH25</accession>
<dbReference type="OrthoDB" id="5812188at2"/>